<accession>A0A9E9LBW8</accession>
<keyword evidence="1" id="KW-0456">Lyase</keyword>
<dbReference type="Gene3D" id="3.20.20.60">
    <property type="entry name" value="Phosphoenolpyruvate-binding domains"/>
    <property type="match status" value="1"/>
</dbReference>
<dbReference type="PANTHER" id="PTHR42905:SF16">
    <property type="entry name" value="CARBOXYPHOSPHONOENOLPYRUVATE PHOSPHONOMUTASE-LIKE PROTEIN (AFU_ORTHOLOGUE AFUA_5G07230)"/>
    <property type="match status" value="1"/>
</dbReference>
<evidence type="ECO:0000313" key="1">
    <source>
        <dbReference type="EMBL" id="WAV90356.1"/>
    </source>
</evidence>
<dbReference type="RefSeq" id="WP_269315457.1">
    <property type="nucleotide sequence ID" value="NZ_CP098251.1"/>
</dbReference>
<dbReference type="InterPro" id="IPR015813">
    <property type="entry name" value="Pyrv/PenolPyrv_kinase-like_dom"/>
</dbReference>
<reference evidence="1" key="1">
    <citation type="journal article" date="2022" name="Front. Microbiol.">
        <title>New perspectives on an old grouping: The genomic and phenotypic variability of Oxalobacter formigenes and the implications for calcium oxalate stone prevention.</title>
        <authorList>
            <person name="Chmiel J.A."/>
            <person name="Carr C."/>
            <person name="Stuivenberg G.A."/>
            <person name="Venema R."/>
            <person name="Chanyi R.M."/>
            <person name="Al K.F."/>
            <person name="Giguere D."/>
            <person name="Say H."/>
            <person name="Akouris P.P."/>
            <person name="Dominguez Romero S.A."/>
            <person name="Kwong A."/>
            <person name="Tai V."/>
            <person name="Koval S.F."/>
            <person name="Razvi H."/>
            <person name="Bjazevic J."/>
            <person name="Burton J.P."/>
        </authorList>
    </citation>
    <scope>NUCLEOTIDE SEQUENCE</scope>
    <source>
        <strain evidence="1">OxK</strain>
    </source>
</reference>
<dbReference type="EMBL" id="CP098251">
    <property type="protein sequence ID" value="WAV90356.1"/>
    <property type="molecule type" value="Genomic_DNA"/>
</dbReference>
<gene>
    <name evidence="1" type="ORF">NB646_05645</name>
</gene>
<proteinExistence type="predicted"/>
<dbReference type="SUPFAM" id="SSF51621">
    <property type="entry name" value="Phosphoenolpyruvate/pyruvate domain"/>
    <property type="match status" value="1"/>
</dbReference>
<protein>
    <submittedName>
        <fullName evidence="1">Isocitrate lyase/phosphoenolpyruvate mutase family protein</fullName>
    </submittedName>
</protein>
<dbReference type="GO" id="GO:0016829">
    <property type="term" value="F:lyase activity"/>
    <property type="evidence" value="ECO:0007669"/>
    <property type="project" value="UniProtKB-KW"/>
</dbReference>
<dbReference type="AlphaFoldDB" id="A0A9E9LBW8"/>
<dbReference type="InterPro" id="IPR039556">
    <property type="entry name" value="ICL/PEPM"/>
</dbReference>
<name>A0A9E9LBW8_9BURK</name>
<dbReference type="CDD" id="cd00377">
    <property type="entry name" value="ICL_PEPM"/>
    <property type="match status" value="1"/>
</dbReference>
<dbReference type="PANTHER" id="PTHR42905">
    <property type="entry name" value="PHOSPHOENOLPYRUVATE CARBOXYLASE"/>
    <property type="match status" value="1"/>
</dbReference>
<dbReference type="InterPro" id="IPR040442">
    <property type="entry name" value="Pyrv_kinase-like_dom_sf"/>
</dbReference>
<dbReference type="Pfam" id="PF13714">
    <property type="entry name" value="PEP_mutase"/>
    <property type="match status" value="1"/>
</dbReference>
<sequence length="279" mass="30913">MMITEKQKEQARIFKSMHDADRMFVLPNAWNAGSARVFEREGFRAVATSSAGFSYALGYPDGQAVPFGDLLHVVGQMTARVDIPVSVDFERGYSDEPEQVRENARQLCLKGAVGFNIEDGLPDGTLSPLELQIEKIRTLAGLKRELDLDFVINARTCVYWLNVGSEEDRLKTAILRGNAFREAGADCVFVPGAIDRATVGRLVNGINAPVNILLNRAFHDVRELERIGVRRLSVGSGPARWLCERMIGLARELQDGKVSGILDCTFDYRRANDYFGGQG</sequence>
<dbReference type="Proteomes" id="UP001164819">
    <property type="component" value="Chromosome"/>
</dbReference>
<organism evidence="1">
    <name type="scientific">Oxalobacter aliiformigenes</name>
    <dbReference type="NCBI Taxonomy" id="2946593"/>
    <lineage>
        <taxon>Bacteria</taxon>
        <taxon>Pseudomonadati</taxon>
        <taxon>Pseudomonadota</taxon>
        <taxon>Betaproteobacteria</taxon>
        <taxon>Burkholderiales</taxon>
        <taxon>Oxalobacteraceae</taxon>
        <taxon>Oxalobacter</taxon>
    </lineage>
</organism>